<keyword evidence="2" id="KW-0812">Transmembrane</keyword>
<evidence type="ECO:0000256" key="2">
    <source>
        <dbReference type="SAM" id="Phobius"/>
    </source>
</evidence>
<dbReference type="OrthoDB" id="1937164at2759"/>
<reference evidence="4 5" key="1">
    <citation type="journal article" date="2019" name="Nat. Plants">
        <title>Stout camphor tree genome fills gaps in understanding of flowering plant genome evolution.</title>
        <authorList>
            <person name="Chaw S.M."/>
            <person name="Liu Y.C."/>
            <person name="Wu Y.W."/>
            <person name="Wang H.Y."/>
            <person name="Lin C.I."/>
            <person name="Wu C.S."/>
            <person name="Ke H.M."/>
            <person name="Chang L.Y."/>
            <person name="Hsu C.Y."/>
            <person name="Yang H.T."/>
            <person name="Sudianto E."/>
            <person name="Hsu M.H."/>
            <person name="Wu K.P."/>
            <person name="Wang L.N."/>
            <person name="Leebens-Mack J.H."/>
            <person name="Tsai I.J."/>
        </authorList>
    </citation>
    <scope>NUCLEOTIDE SEQUENCE [LARGE SCALE GENOMIC DNA]</scope>
    <source>
        <strain evidence="5">cv. Chaw 1501</strain>
        <tissue evidence="4">Young leaves</tissue>
    </source>
</reference>
<dbReference type="PANTHER" id="PTHR38389">
    <property type="entry name" value="DNA-DIRECTED RNA POLYMERASE SUBUNIT BETA"/>
    <property type="match status" value="1"/>
</dbReference>
<evidence type="ECO:0000313" key="4">
    <source>
        <dbReference type="EMBL" id="RWR95638.1"/>
    </source>
</evidence>
<sequence>MLVAEKYCMHSSLFHLPFGKNNGRKSWPTSAKGRNLSEKSNDKDPIFPLRVSNALIARSVVAVLGLGFIDAGYSGDWSRIGAISRETEELLKVAAYVVSPLCLFLIFAISGEENNSNSN</sequence>
<evidence type="ECO:0000259" key="3">
    <source>
        <dbReference type="Pfam" id="PF25397"/>
    </source>
</evidence>
<organism evidence="4 5">
    <name type="scientific">Cinnamomum micranthum f. kanehirae</name>
    <dbReference type="NCBI Taxonomy" id="337451"/>
    <lineage>
        <taxon>Eukaryota</taxon>
        <taxon>Viridiplantae</taxon>
        <taxon>Streptophyta</taxon>
        <taxon>Embryophyta</taxon>
        <taxon>Tracheophyta</taxon>
        <taxon>Spermatophyta</taxon>
        <taxon>Magnoliopsida</taxon>
        <taxon>Magnoliidae</taxon>
        <taxon>Laurales</taxon>
        <taxon>Lauraceae</taxon>
        <taxon>Cinnamomum</taxon>
    </lineage>
</organism>
<feature type="domain" description="DUF7887" evidence="3">
    <location>
        <begin position="51"/>
        <end position="112"/>
    </location>
</feature>
<feature type="region of interest" description="Disordered" evidence="1">
    <location>
        <begin position="22"/>
        <end position="44"/>
    </location>
</feature>
<name>A0A3S3R5E4_9MAGN</name>
<proteinExistence type="predicted"/>
<protein>
    <recommendedName>
        <fullName evidence="3">DUF7887 domain-containing protein</fullName>
    </recommendedName>
</protein>
<comment type="caution">
    <text evidence="4">The sequence shown here is derived from an EMBL/GenBank/DDBJ whole genome shotgun (WGS) entry which is preliminary data.</text>
</comment>
<gene>
    <name evidence="4" type="ORF">CKAN_02499100</name>
</gene>
<dbReference type="EMBL" id="QPKB01000011">
    <property type="protein sequence ID" value="RWR95638.1"/>
    <property type="molecule type" value="Genomic_DNA"/>
</dbReference>
<dbReference type="Pfam" id="PF25397">
    <property type="entry name" value="DUF7887"/>
    <property type="match status" value="1"/>
</dbReference>
<dbReference type="PANTHER" id="PTHR38389:SF1">
    <property type="entry name" value="DNA-DIRECTED RNA POLYMERASE SUBUNIT BETA"/>
    <property type="match status" value="1"/>
</dbReference>
<keyword evidence="2" id="KW-1133">Transmembrane helix</keyword>
<evidence type="ECO:0000313" key="5">
    <source>
        <dbReference type="Proteomes" id="UP000283530"/>
    </source>
</evidence>
<keyword evidence="2" id="KW-0472">Membrane</keyword>
<dbReference type="AlphaFoldDB" id="A0A3S3R5E4"/>
<keyword evidence="5" id="KW-1185">Reference proteome</keyword>
<feature type="transmembrane region" description="Helical" evidence="2">
    <location>
        <begin position="93"/>
        <end position="111"/>
    </location>
</feature>
<evidence type="ECO:0000256" key="1">
    <source>
        <dbReference type="SAM" id="MobiDB-lite"/>
    </source>
</evidence>
<accession>A0A3S3R5E4</accession>
<feature type="compositionally biased region" description="Basic and acidic residues" evidence="1">
    <location>
        <begin position="35"/>
        <end position="44"/>
    </location>
</feature>
<dbReference type="Proteomes" id="UP000283530">
    <property type="component" value="Unassembled WGS sequence"/>
</dbReference>
<dbReference type="InterPro" id="IPR057209">
    <property type="entry name" value="DUF7887"/>
</dbReference>